<evidence type="ECO:0000256" key="2">
    <source>
        <dbReference type="ARBA" id="ARBA00010411"/>
    </source>
</evidence>
<evidence type="ECO:0000256" key="1">
    <source>
        <dbReference type="ARBA" id="ARBA00004114"/>
    </source>
</evidence>
<reference evidence="14" key="1">
    <citation type="submission" date="2025-08" db="UniProtKB">
        <authorList>
            <consortium name="RefSeq"/>
        </authorList>
    </citation>
    <scope>IDENTIFICATION</scope>
    <source>
        <tissue evidence="14">Gonads</tissue>
    </source>
</reference>
<dbReference type="RefSeq" id="XP_013407232.1">
    <property type="nucleotide sequence ID" value="XM_013551778.1"/>
</dbReference>
<feature type="region of interest" description="Disordered" evidence="12">
    <location>
        <begin position="390"/>
        <end position="482"/>
    </location>
</feature>
<evidence type="ECO:0000256" key="8">
    <source>
        <dbReference type="ARBA" id="ARBA00023306"/>
    </source>
</evidence>
<dbReference type="GO" id="GO:0005814">
    <property type="term" value="C:centriole"/>
    <property type="evidence" value="ECO:0007669"/>
    <property type="project" value="UniProtKB-SubCell"/>
</dbReference>
<keyword evidence="7" id="KW-0206">Cytoskeleton</keyword>
<gene>
    <name evidence="14" type="primary">LOC106171427</name>
</gene>
<evidence type="ECO:0000256" key="4">
    <source>
        <dbReference type="ARBA" id="ARBA00022490"/>
    </source>
</evidence>
<proteinExistence type="inferred from homology"/>
<feature type="region of interest" description="Disordered" evidence="12">
    <location>
        <begin position="41"/>
        <end position="174"/>
    </location>
</feature>
<keyword evidence="5" id="KW-0677">Repeat</keyword>
<evidence type="ECO:0000256" key="7">
    <source>
        <dbReference type="ARBA" id="ARBA00023212"/>
    </source>
</evidence>
<dbReference type="PANTHER" id="PTHR28618">
    <property type="entry name" value="CENTROSOMAL PROTEIN POC5"/>
    <property type="match status" value="1"/>
</dbReference>
<comment type="function">
    <text evidence="10">Essential for the assembly of the distal half of centrioles, required for centriole elongation. Acts as a negative regulator of centriole elongation.</text>
</comment>
<evidence type="ECO:0000256" key="5">
    <source>
        <dbReference type="ARBA" id="ARBA00022737"/>
    </source>
</evidence>
<feature type="compositionally biased region" description="Polar residues" evidence="12">
    <location>
        <begin position="146"/>
        <end position="167"/>
    </location>
</feature>
<keyword evidence="6 11" id="KW-0175">Coiled coil</keyword>
<evidence type="ECO:0000256" key="12">
    <source>
        <dbReference type="SAM" id="MobiDB-lite"/>
    </source>
</evidence>
<feature type="compositionally biased region" description="Basic and acidic residues" evidence="12">
    <location>
        <begin position="54"/>
        <end position="73"/>
    </location>
</feature>
<feature type="compositionally biased region" description="Polar residues" evidence="12">
    <location>
        <begin position="425"/>
        <end position="482"/>
    </location>
</feature>
<feature type="region of interest" description="Disordered" evidence="12">
    <location>
        <begin position="1"/>
        <end position="26"/>
    </location>
</feature>
<keyword evidence="13" id="KW-1185">Reference proteome</keyword>
<dbReference type="KEGG" id="lak:106171427"/>
<keyword evidence="8" id="KW-0131">Cell cycle</keyword>
<keyword evidence="4" id="KW-0963">Cytoplasm</keyword>
<comment type="subcellular location">
    <subcellularLocation>
        <location evidence="1">Cytoplasm</location>
        <location evidence="1">Cytoskeleton</location>
        <location evidence="1">Microtubule organizing center</location>
        <location evidence="1">Centrosome</location>
        <location evidence="1">Centriole</location>
    </subcellularLocation>
</comment>
<protein>
    <recommendedName>
        <fullName evidence="3">Centrosomal protein POC5</fullName>
    </recommendedName>
    <alternativeName>
        <fullName evidence="9">Protein of centriole 5</fullName>
    </alternativeName>
</protein>
<dbReference type="PANTHER" id="PTHR28618:SF1">
    <property type="entry name" value="CENTROSOMAL PROTEIN POC5"/>
    <property type="match status" value="1"/>
</dbReference>
<feature type="compositionally biased region" description="Polar residues" evidence="12">
    <location>
        <begin position="111"/>
        <end position="132"/>
    </location>
</feature>
<evidence type="ECO:0000256" key="10">
    <source>
        <dbReference type="ARBA" id="ARBA00049959"/>
    </source>
</evidence>
<dbReference type="STRING" id="7574.A0A1S3JA00"/>
<dbReference type="InterPro" id="IPR033351">
    <property type="entry name" value="POC5"/>
</dbReference>
<evidence type="ECO:0000256" key="6">
    <source>
        <dbReference type="ARBA" id="ARBA00023054"/>
    </source>
</evidence>
<feature type="compositionally biased region" description="Gly residues" evidence="12">
    <location>
        <begin position="395"/>
        <end position="418"/>
    </location>
</feature>
<dbReference type="InParanoid" id="A0A1S3JA00"/>
<dbReference type="GeneID" id="106171427"/>
<dbReference type="AlphaFoldDB" id="A0A1S3JA00"/>
<organism evidence="13 14">
    <name type="scientific">Lingula anatina</name>
    <name type="common">Brachiopod</name>
    <name type="synonym">Lingula unguis</name>
    <dbReference type="NCBI Taxonomy" id="7574"/>
    <lineage>
        <taxon>Eukaryota</taxon>
        <taxon>Metazoa</taxon>
        <taxon>Spiralia</taxon>
        <taxon>Lophotrochozoa</taxon>
        <taxon>Brachiopoda</taxon>
        <taxon>Linguliformea</taxon>
        <taxon>Lingulata</taxon>
        <taxon>Lingulida</taxon>
        <taxon>Linguloidea</taxon>
        <taxon>Lingulidae</taxon>
        <taxon>Lingula</taxon>
    </lineage>
</organism>
<evidence type="ECO:0000256" key="11">
    <source>
        <dbReference type="SAM" id="Coils"/>
    </source>
</evidence>
<feature type="coiled-coil region" evidence="11">
    <location>
        <begin position="202"/>
        <end position="250"/>
    </location>
</feature>
<dbReference type="OrthoDB" id="10064898at2759"/>
<evidence type="ECO:0000256" key="9">
    <source>
        <dbReference type="ARBA" id="ARBA00031694"/>
    </source>
</evidence>
<dbReference type="Proteomes" id="UP000085678">
    <property type="component" value="Unplaced"/>
</dbReference>
<evidence type="ECO:0000313" key="13">
    <source>
        <dbReference type="Proteomes" id="UP000085678"/>
    </source>
</evidence>
<comment type="similarity">
    <text evidence="2">Belongs to the POC5 family.</text>
</comment>
<accession>A0A1S3JA00</accession>
<sequence>MSSTSDDSSTPMLPEDSPGSSISSRLQDEYDELLKYAVVVPKFDPSTLPQTLADIRESFPQRREMPTIPERHVTISAEESSPGESVEEEERIEDRNSSSPTGRVQQPYVDPSQQGQRAPSRSHVSAQLQTPSKMAGLGGQAPLTPESESSTLSASPGESSPESQPAYSPTVDPDVGRMEQYLDVWCGDLKRNVLNELSRMKIKTIEHGRQQLQREKEKHALEVNQLQNEMEGLKELLNTYEQSIQRKDEVISNLTRGLQKQKEKFEMLKTFCDWKIRHSEQMREKFATNLARKHYHRTLSQKVWASWHAIIEAKWRQRVEKACQAKAQEVCIALTNDYETKLASLNEALDAARTEVGQLHAEREKYEETMKKAFMRGVCALNLEAMSMFHEGEDGNGQGDGQSDGGSPGDGGSGGGGLVIPQEPVYSTESQQRLPSHLTSTSAPAQPRVVTSQAAISHSYVAQTARPQMSKQVRPTSSLKGKTVTATVSARPDVLRRGDRIGGEIPTMGLAPPMSSVLVERHQPVVKQTIGHATAMQYPRSGQPLQRPGPTQPRIVQRKIAGQTGPVHLGSPNVHTVKVVE</sequence>
<feature type="compositionally biased region" description="Low complexity" evidence="12">
    <location>
        <begin position="1"/>
        <end position="10"/>
    </location>
</feature>
<feature type="coiled-coil region" evidence="11">
    <location>
        <begin position="335"/>
        <end position="369"/>
    </location>
</feature>
<evidence type="ECO:0000256" key="3">
    <source>
        <dbReference type="ARBA" id="ARBA00014910"/>
    </source>
</evidence>
<evidence type="ECO:0000313" key="14">
    <source>
        <dbReference type="RefSeq" id="XP_013407232.1"/>
    </source>
</evidence>
<name>A0A1S3JA00_LINAN</name>